<evidence type="ECO:0000313" key="7">
    <source>
        <dbReference type="Proteomes" id="UP000887226"/>
    </source>
</evidence>
<dbReference type="GO" id="GO:0043625">
    <property type="term" value="C:delta DNA polymerase complex"/>
    <property type="evidence" value="ECO:0007669"/>
    <property type="project" value="InterPro"/>
</dbReference>
<evidence type="ECO:0000313" key="6">
    <source>
        <dbReference type="EMBL" id="KAG9243778.1"/>
    </source>
</evidence>
<keyword evidence="4" id="KW-0539">Nucleus</keyword>
<dbReference type="AlphaFoldDB" id="A0A9P8CE69"/>
<dbReference type="Pfam" id="PF09507">
    <property type="entry name" value="CDC27"/>
    <property type="match status" value="1"/>
</dbReference>
<dbReference type="InterPro" id="IPR019038">
    <property type="entry name" value="POLD3"/>
</dbReference>
<comment type="caution">
    <text evidence="6">The sequence shown here is derived from an EMBL/GenBank/DDBJ whole genome shotgun (WGS) entry which is preliminary data.</text>
</comment>
<comment type="subcellular location">
    <subcellularLocation>
        <location evidence="1">Nucleus</location>
    </subcellularLocation>
</comment>
<feature type="compositionally biased region" description="Polar residues" evidence="5">
    <location>
        <begin position="201"/>
        <end position="215"/>
    </location>
</feature>
<feature type="region of interest" description="Disordered" evidence="5">
    <location>
        <begin position="25"/>
        <end position="50"/>
    </location>
</feature>
<keyword evidence="3" id="KW-0235">DNA replication</keyword>
<gene>
    <name evidence="6" type="ORF">BJ878DRAFT_535005</name>
</gene>
<dbReference type="PANTHER" id="PTHR17598:SF13">
    <property type="entry name" value="DNA POLYMERASE DELTA SUBUNIT 3"/>
    <property type="match status" value="1"/>
</dbReference>
<accession>A0A9P8CE69</accession>
<dbReference type="PANTHER" id="PTHR17598">
    <property type="entry name" value="DNA POLYMERASE DELTA SUBUNIT 3"/>
    <property type="match status" value="1"/>
</dbReference>
<dbReference type="GO" id="GO:0006271">
    <property type="term" value="P:DNA strand elongation involved in DNA replication"/>
    <property type="evidence" value="ECO:0007669"/>
    <property type="project" value="TreeGrafter"/>
</dbReference>
<dbReference type="InterPro" id="IPR041913">
    <property type="entry name" value="POLD3_sf"/>
</dbReference>
<dbReference type="EMBL" id="MU253952">
    <property type="protein sequence ID" value="KAG9243778.1"/>
    <property type="molecule type" value="Genomic_DNA"/>
</dbReference>
<dbReference type="GO" id="GO:1904161">
    <property type="term" value="P:DNA synthesis involved in UV-damage excision repair"/>
    <property type="evidence" value="ECO:0007669"/>
    <property type="project" value="TreeGrafter"/>
</dbReference>
<evidence type="ECO:0000256" key="1">
    <source>
        <dbReference type="ARBA" id="ARBA00004123"/>
    </source>
</evidence>
<proteinExistence type="predicted"/>
<protein>
    <recommendedName>
        <fullName evidence="2">DNA polymerase delta subunit 3</fullName>
    </recommendedName>
</protein>
<feature type="compositionally biased region" description="Acidic residues" evidence="5">
    <location>
        <begin position="255"/>
        <end position="264"/>
    </location>
</feature>
<dbReference type="OrthoDB" id="514823at2759"/>
<reference evidence="6" key="1">
    <citation type="journal article" date="2021" name="IMA Fungus">
        <title>Genomic characterization of three marine fungi, including Emericellopsis atlantica sp. nov. with signatures of a generalist lifestyle and marine biomass degradation.</title>
        <authorList>
            <person name="Hagestad O.C."/>
            <person name="Hou L."/>
            <person name="Andersen J.H."/>
            <person name="Hansen E.H."/>
            <person name="Altermark B."/>
            <person name="Li C."/>
            <person name="Kuhnert E."/>
            <person name="Cox R.J."/>
            <person name="Crous P.W."/>
            <person name="Spatafora J.W."/>
            <person name="Lail K."/>
            <person name="Amirebrahimi M."/>
            <person name="Lipzen A."/>
            <person name="Pangilinan J."/>
            <person name="Andreopoulos W."/>
            <person name="Hayes R.D."/>
            <person name="Ng V."/>
            <person name="Grigoriev I.V."/>
            <person name="Jackson S.A."/>
            <person name="Sutton T.D.S."/>
            <person name="Dobson A.D.W."/>
            <person name="Rama T."/>
        </authorList>
    </citation>
    <scope>NUCLEOTIDE SEQUENCE</scope>
    <source>
        <strain evidence="6">TRa3180A</strain>
    </source>
</reference>
<evidence type="ECO:0000256" key="3">
    <source>
        <dbReference type="ARBA" id="ARBA00022705"/>
    </source>
</evidence>
<sequence>MLFEFHRQQNAKKPGTVHATYLLSGTKKEEPGQLTPIPRLEKDGEDEYMQGSPLSASSMMAPEESVSVFTTTVTLVREENLEAIKSNYETINSIHIYSLGPRPLKDIQLLTDTTRQIQVLTAADDPLESIATYGTIVNPLVKRRPSRRPPLAAIPKEASSIGTSKSAEPAKAAANTKPETKSHQLGAAKSFFGEGKVRTKGSANSDATSKESTSAPPAKLKKESSSIFKSFAKTPKMKQENTDSAAEDTSMKGMEDDDDEEEEYIPPVLVKKPKAKDAESAGDKKSRTEREAELKRMMEESDEEEDLIPALEPEKDETVLKEVNPDEEPGPVTTVIEGRRRGKRRVTKKKTIKDEEGYLVTKEEAVWESFSEDEPIAPAAKAKFPAAEAAKGKKAAGKAGQGNIMSFFGKKT</sequence>
<dbReference type="Gene3D" id="3.90.1030.20">
    <property type="entry name" value="DNA polymerase delta, p66 (Cdc27) subunit, wHTH domain"/>
    <property type="match status" value="1"/>
</dbReference>
<evidence type="ECO:0000256" key="4">
    <source>
        <dbReference type="ARBA" id="ARBA00023242"/>
    </source>
</evidence>
<keyword evidence="7" id="KW-1185">Reference proteome</keyword>
<dbReference type="GO" id="GO:0003887">
    <property type="term" value="F:DNA-directed DNA polymerase activity"/>
    <property type="evidence" value="ECO:0007669"/>
    <property type="project" value="TreeGrafter"/>
</dbReference>
<evidence type="ECO:0000256" key="5">
    <source>
        <dbReference type="SAM" id="MobiDB-lite"/>
    </source>
</evidence>
<feature type="compositionally biased region" description="Basic and acidic residues" evidence="5">
    <location>
        <begin position="312"/>
        <end position="324"/>
    </location>
</feature>
<name>A0A9P8CE69_9HELO</name>
<evidence type="ECO:0000256" key="2">
    <source>
        <dbReference type="ARBA" id="ARBA00017589"/>
    </source>
</evidence>
<organism evidence="6 7">
    <name type="scientific">Calycina marina</name>
    <dbReference type="NCBI Taxonomy" id="1763456"/>
    <lineage>
        <taxon>Eukaryota</taxon>
        <taxon>Fungi</taxon>
        <taxon>Dikarya</taxon>
        <taxon>Ascomycota</taxon>
        <taxon>Pezizomycotina</taxon>
        <taxon>Leotiomycetes</taxon>
        <taxon>Helotiales</taxon>
        <taxon>Pezizellaceae</taxon>
        <taxon>Calycina</taxon>
    </lineage>
</organism>
<feature type="region of interest" description="Disordered" evidence="5">
    <location>
        <begin position="146"/>
        <end position="334"/>
    </location>
</feature>
<dbReference type="Proteomes" id="UP000887226">
    <property type="component" value="Unassembled WGS sequence"/>
</dbReference>
<feature type="compositionally biased region" description="Basic and acidic residues" evidence="5">
    <location>
        <begin position="275"/>
        <end position="299"/>
    </location>
</feature>
<dbReference type="GO" id="GO:0006297">
    <property type="term" value="P:nucleotide-excision repair, DNA gap filling"/>
    <property type="evidence" value="ECO:0007669"/>
    <property type="project" value="TreeGrafter"/>
</dbReference>